<reference evidence="1" key="1">
    <citation type="submission" date="2021-01" db="EMBL/GenBank/DDBJ databases">
        <title>Modified the classification status of verrucomicrobia.</title>
        <authorList>
            <person name="Feng X."/>
        </authorList>
    </citation>
    <scope>NUCLEOTIDE SEQUENCE</scope>
    <source>
        <strain evidence="1">KCTC 12986</strain>
    </source>
</reference>
<proteinExistence type="predicted"/>
<accession>A0A934VMF3</accession>
<dbReference type="RefSeq" id="WP_200393136.1">
    <property type="nucleotide sequence ID" value="NZ_JAENIO010000095.1"/>
</dbReference>
<dbReference type="Proteomes" id="UP000604083">
    <property type="component" value="Unassembled WGS sequence"/>
</dbReference>
<comment type="caution">
    <text evidence="1">The sequence shown here is derived from an EMBL/GenBank/DDBJ whole genome shotgun (WGS) entry which is preliminary data.</text>
</comment>
<dbReference type="EMBL" id="JAENIO010000095">
    <property type="protein sequence ID" value="MBK1835699.1"/>
    <property type="molecule type" value="Genomic_DNA"/>
</dbReference>
<evidence type="ECO:0000313" key="2">
    <source>
        <dbReference type="Proteomes" id="UP000604083"/>
    </source>
</evidence>
<evidence type="ECO:0000313" key="1">
    <source>
        <dbReference type="EMBL" id="MBK1835699.1"/>
    </source>
</evidence>
<gene>
    <name evidence="1" type="ORF">JIN78_16670</name>
</gene>
<keyword evidence="2" id="KW-1185">Reference proteome</keyword>
<protein>
    <submittedName>
        <fullName evidence="1">Uncharacterized protein</fullName>
    </submittedName>
</protein>
<name>A0A934VMF3_9BACT</name>
<dbReference type="AlphaFoldDB" id="A0A934VMF3"/>
<organism evidence="1 2">
    <name type="scientific">Roseibacillus ishigakijimensis</name>
    <dbReference type="NCBI Taxonomy" id="454146"/>
    <lineage>
        <taxon>Bacteria</taxon>
        <taxon>Pseudomonadati</taxon>
        <taxon>Verrucomicrobiota</taxon>
        <taxon>Verrucomicrobiia</taxon>
        <taxon>Verrucomicrobiales</taxon>
        <taxon>Verrucomicrobiaceae</taxon>
        <taxon>Roseibacillus</taxon>
    </lineage>
</organism>
<sequence>MKTHLLTLALVLVFPFVVLADLGWTHRAEEGEDASSHHYYFYKSSGESVGHVRSVWNGGAQNQPIVVDYFIDGSDILIRESSGTRNEVSDLIAGREAKLTVVREYKITGRHAKAMLLAPDPDKPLSADQRRDLANLIYLLAKHRKPIE</sequence>